<evidence type="ECO:0000313" key="2">
    <source>
        <dbReference type="EMBL" id="KZS92686.1"/>
    </source>
</evidence>
<evidence type="ECO:0000313" key="3">
    <source>
        <dbReference type="Proteomes" id="UP000076722"/>
    </source>
</evidence>
<evidence type="ECO:0000256" key="1">
    <source>
        <dbReference type="SAM" id="Phobius"/>
    </source>
</evidence>
<keyword evidence="1" id="KW-1133">Transmembrane helix</keyword>
<gene>
    <name evidence="2" type="ORF">SISNIDRAFT_486204</name>
</gene>
<protein>
    <submittedName>
        <fullName evidence="2">Uncharacterized protein</fullName>
    </submittedName>
</protein>
<reference evidence="2 3" key="1">
    <citation type="journal article" date="2016" name="Mol. Biol. Evol.">
        <title>Comparative Genomics of Early-Diverging Mushroom-Forming Fungi Provides Insights into the Origins of Lignocellulose Decay Capabilities.</title>
        <authorList>
            <person name="Nagy L.G."/>
            <person name="Riley R."/>
            <person name="Tritt A."/>
            <person name="Adam C."/>
            <person name="Daum C."/>
            <person name="Floudas D."/>
            <person name="Sun H."/>
            <person name="Yadav J.S."/>
            <person name="Pangilinan J."/>
            <person name="Larsson K.H."/>
            <person name="Matsuura K."/>
            <person name="Barry K."/>
            <person name="Labutti K."/>
            <person name="Kuo R."/>
            <person name="Ohm R.A."/>
            <person name="Bhattacharya S.S."/>
            <person name="Shirouzu T."/>
            <person name="Yoshinaga Y."/>
            <person name="Martin F.M."/>
            <person name="Grigoriev I.V."/>
            <person name="Hibbett D.S."/>
        </authorList>
    </citation>
    <scope>NUCLEOTIDE SEQUENCE [LARGE SCALE GENOMIC DNA]</scope>
    <source>
        <strain evidence="2 3">HHB9708</strain>
    </source>
</reference>
<organism evidence="2 3">
    <name type="scientific">Sistotremastrum niveocremeum HHB9708</name>
    <dbReference type="NCBI Taxonomy" id="1314777"/>
    <lineage>
        <taxon>Eukaryota</taxon>
        <taxon>Fungi</taxon>
        <taxon>Dikarya</taxon>
        <taxon>Basidiomycota</taxon>
        <taxon>Agaricomycotina</taxon>
        <taxon>Agaricomycetes</taxon>
        <taxon>Sistotremastrales</taxon>
        <taxon>Sistotremastraceae</taxon>
        <taxon>Sertulicium</taxon>
        <taxon>Sertulicium niveocremeum</taxon>
    </lineage>
</organism>
<keyword evidence="1" id="KW-0472">Membrane</keyword>
<name>A0A164TW35_9AGAM</name>
<accession>A0A164TW35</accession>
<dbReference type="EMBL" id="KV419409">
    <property type="protein sequence ID" value="KZS92686.1"/>
    <property type="molecule type" value="Genomic_DNA"/>
</dbReference>
<sequence>MPLIEHTQANYTNSQKQRAAIDGFSDMLAGVIQYEASIFRRTFLLEMISESACSLNPESSPPLAIPPPTDNMKQCIRTFELTYSWTDIGWHAKPHMIISAISIGSVGTIVLVLFVWIIWRREEFGRTNVLNPVFVLARTRMTGELERDNLVDLEKLPKSSTVLCFHRVQSEGRDWAGGFVIGSRPAEIDLVDARAREGTVDVDTSSRGSYTVLQPESELVN</sequence>
<feature type="transmembrane region" description="Helical" evidence="1">
    <location>
        <begin position="96"/>
        <end position="119"/>
    </location>
</feature>
<keyword evidence="1" id="KW-0812">Transmembrane</keyword>
<dbReference type="Proteomes" id="UP000076722">
    <property type="component" value="Unassembled WGS sequence"/>
</dbReference>
<keyword evidence="3" id="KW-1185">Reference proteome</keyword>
<dbReference type="AlphaFoldDB" id="A0A164TW35"/>
<proteinExistence type="predicted"/>